<name>A0ABM3R0R4_SPIOL</name>
<evidence type="ECO:0000259" key="1">
    <source>
        <dbReference type="Pfam" id="PF10536"/>
    </source>
</evidence>
<keyword evidence="2" id="KW-1185">Reference proteome</keyword>
<reference evidence="2" key="1">
    <citation type="journal article" date="2021" name="Nat. Commun.">
        <title>Genomic analyses provide insights into spinach domestication and the genetic basis of agronomic traits.</title>
        <authorList>
            <person name="Cai X."/>
            <person name="Sun X."/>
            <person name="Xu C."/>
            <person name="Sun H."/>
            <person name="Wang X."/>
            <person name="Ge C."/>
            <person name="Zhang Z."/>
            <person name="Wang Q."/>
            <person name="Fei Z."/>
            <person name="Jiao C."/>
            <person name="Wang Q."/>
        </authorList>
    </citation>
    <scope>NUCLEOTIDE SEQUENCE [LARGE SCALE GENOMIC DNA]</scope>
    <source>
        <strain evidence="2">cv. Varoflay</strain>
    </source>
</reference>
<dbReference type="GeneID" id="130463940"/>
<dbReference type="Proteomes" id="UP000813463">
    <property type="component" value="Chromosome 6"/>
</dbReference>
<dbReference type="PANTHER" id="PTHR46033">
    <property type="entry name" value="PROTEIN MAIN-LIKE 2"/>
    <property type="match status" value="1"/>
</dbReference>
<reference evidence="3" key="2">
    <citation type="submission" date="2025-08" db="UniProtKB">
        <authorList>
            <consortium name="RefSeq"/>
        </authorList>
    </citation>
    <scope>IDENTIFICATION</scope>
    <source>
        <tissue evidence="3">Leaf</tissue>
    </source>
</reference>
<sequence length="366" mass="40874">MADGKSFRTYWSLVEVQKAFKALRADEEAMGIWSQMGLADFWRTMGGSSRRTGNKNRLWALLEMWWDTTNTFHMAWGEITITSLDFAMITGLPFSERNVTFDSELTWSSTAARDLLGPVVDLSEDDSHASMTVLVDAICGEGVSAEQRVRLFLLVLVSRVIAPSRNSRVHISFLSALRDLRVVPSYNWGGLAYSHLLYEMGRASRTALGSDPSMAALWSVLEIWIYEHFPTLAPERTRDAAYPYAASWIGAVRPWRLLAELGEFCLLIGWYGVLLPTRLYLPQLLVPISCLGGGFCFQGCTAICGIWGSECPLDTIQGIGLSPKIRRSPCWRWMKSWPGSMRRLGARPFAALGESLYTGRGAMTTS</sequence>
<dbReference type="InterPro" id="IPR044824">
    <property type="entry name" value="MAIN-like"/>
</dbReference>
<proteinExistence type="predicted"/>
<evidence type="ECO:0000313" key="2">
    <source>
        <dbReference type="Proteomes" id="UP000813463"/>
    </source>
</evidence>
<accession>A0ABM3R0R4</accession>
<evidence type="ECO:0000313" key="3">
    <source>
        <dbReference type="RefSeq" id="XP_056689215.1"/>
    </source>
</evidence>
<dbReference type="PANTHER" id="PTHR46033:SF8">
    <property type="entry name" value="PROTEIN MAINTENANCE OF MERISTEMS-LIKE"/>
    <property type="match status" value="1"/>
</dbReference>
<dbReference type="InterPro" id="IPR019557">
    <property type="entry name" value="AminoTfrase-like_pln_mobile"/>
</dbReference>
<dbReference type="Pfam" id="PF10536">
    <property type="entry name" value="PMD"/>
    <property type="match status" value="1"/>
</dbReference>
<protein>
    <submittedName>
        <fullName evidence="3">Protein MAINTENANCE OF MERISTEMS-like isoform X1</fullName>
    </submittedName>
</protein>
<gene>
    <name evidence="3" type="primary">LOC130463940</name>
</gene>
<feature type="domain" description="Aminotransferase-like plant mobile" evidence="1">
    <location>
        <begin position="54"/>
        <end position="248"/>
    </location>
</feature>
<dbReference type="RefSeq" id="XP_056689215.1">
    <property type="nucleotide sequence ID" value="XM_056833237.1"/>
</dbReference>
<organism evidence="2 3">
    <name type="scientific">Spinacia oleracea</name>
    <name type="common">Spinach</name>
    <dbReference type="NCBI Taxonomy" id="3562"/>
    <lineage>
        <taxon>Eukaryota</taxon>
        <taxon>Viridiplantae</taxon>
        <taxon>Streptophyta</taxon>
        <taxon>Embryophyta</taxon>
        <taxon>Tracheophyta</taxon>
        <taxon>Spermatophyta</taxon>
        <taxon>Magnoliopsida</taxon>
        <taxon>eudicotyledons</taxon>
        <taxon>Gunneridae</taxon>
        <taxon>Pentapetalae</taxon>
        <taxon>Caryophyllales</taxon>
        <taxon>Chenopodiaceae</taxon>
        <taxon>Chenopodioideae</taxon>
        <taxon>Anserineae</taxon>
        <taxon>Spinacia</taxon>
    </lineage>
</organism>